<keyword evidence="4" id="KW-1185">Reference proteome</keyword>
<reference evidence="5" key="1">
    <citation type="submission" date="2016-11" db="UniProtKB">
        <authorList>
            <consortium name="WormBaseParasite"/>
        </authorList>
    </citation>
    <scope>IDENTIFICATION</scope>
</reference>
<protein>
    <submittedName>
        <fullName evidence="5">Integrase catalytic domain-containing protein</fullName>
    </submittedName>
</protein>
<dbReference type="GO" id="GO:0015074">
    <property type="term" value="P:DNA integration"/>
    <property type="evidence" value="ECO:0007669"/>
    <property type="project" value="InterPro"/>
</dbReference>
<proteinExistence type="predicted"/>
<evidence type="ECO:0000259" key="3">
    <source>
        <dbReference type="PROSITE" id="PS50994"/>
    </source>
</evidence>
<dbReference type="PROSITE" id="PS50878">
    <property type="entry name" value="RT_POL"/>
    <property type="match status" value="1"/>
</dbReference>
<dbReference type="InterPro" id="IPR008042">
    <property type="entry name" value="Retrotrans_Pao"/>
</dbReference>
<accession>A0A1I7T9M4</accession>
<dbReference type="Proteomes" id="UP000095282">
    <property type="component" value="Unplaced"/>
</dbReference>
<dbReference type="Gene3D" id="3.30.70.270">
    <property type="match status" value="1"/>
</dbReference>
<feature type="compositionally biased region" description="Polar residues" evidence="1">
    <location>
        <begin position="729"/>
        <end position="739"/>
    </location>
</feature>
<dbReference type="WBParaSite" id="Csp11.Scaffold557.g3783.t1">
    <property type="protein sequence ID" value="Csp11.Scaffold557.g3783.t1"/>
    <property type="gene ID" value="Csp11.Scaffold557.g3783"/>
</dbReference>
<organism evidence="4 5">
    <name type="scientific">Caenorhabditis tropicalis</name>
    <dbReference type="NCBI Taxonomy" id="1561998"/>
    <lineage>
        <taxon>Eukaryota</taxon>
        <taxon>Metazoa</taxon>
        <taxon>Ecdysozoa</taxon>
        <taxon>Nematoda</taxon>
        <taxon>Chromadorea</taxon>
        <taxon>Rhabditida</taxon>
        <taxon>Rhabditina</taxon>
        <taxon>Rhabditomorpha</taxon>
        <taxon>Rhabditoidea</taxon>
        <taxon>Rhabditidae</taxon>
        <taxon>Peloderinae</taxon>
        <taxon>Caenorhabditis</taxon>
    </lineage>
</organism>
<dbReference type="Gene3D" id="2.40.70.10">
    <property type="entry name" value="Acid Proteases"/>
    <property type="match status" value="1"/>
</dbReference>
<dbReference type="Gene3D" id="3.10.10.10">
    <property type="entry name" value="HIV Type 1 Reverse Transcriptase, subunit A, domain 1"/>
    <property type="match status" value="1"/>
</dbReference>
<dbReference type="SUPFAM" id="SSF53098">
    <property type="entry name" value="Ribonuclease H-like"/>
    <property type="match status" value="1"/>
</dbReference>
<dbReference type="InterPro" id="IPR043502">
    <property type="entry name" value="DNA/RNA_pol_sf"/>
</dbReference>
<dbReference type="STRING" id="1561998.A0A1I7T9M4"/>
<dbReference type="SUPFAM" id="SSF50630">
    <property type="entry name" value="Acid proteases"/>
    <property type="match status" value="1"/>
</dbReference>
<dbReference type="SUPFAM" id="SSF56672">
    <property type="entry name" value="DNA/RNA polymerases"/>
    <property type="match status" value="1"/>
</dbReference>
<evidence type="ECO:0000313" key="4">
    <source>
        <dbReference type="Proteomes" id="UP000095282"/>
    </source>
</evidence>
<feature type="region of interest" description="Disordered" evidence="1">
    <location>
        <begin position="729"/>
        <end position="754"/>
    </location>
</feature>
<sequence>MPPPIKTKPTARTEKQLLQYVRFFLTKSSTKWNEAIDEGRAASAKIQQGPFSNEEALRVAQILDKCVNELSLLPASIENRISKAREHVARFELDEETFEEHAQEIRKEMASMLDPTSETATILLKTMSDYIEVSESLDASYKESGEGENAPVVPHRAGSISSYSSLTDQLDEMEHRVPNLQSSGLPDTNSNAPIQPLATSIRGGDPLNAPTQFTVPSSIPISIPHSTSSTIPPVVSHHVSLSSNIPTTVHTQNRDEFISTSRMHQTSRQPLYNPFSNQVFPNSTYPASSSVATGLHGSNTHHAFSTPATGNQGTHQQYDNVTNNVNQMNTVFEANHLSQQYGNLSMREPLSPNLLNQIRKPSNSKKQSCECCEGAHELFMCDDPRLTRFCAINERCIKCTATSHKAVDCQLPAKAEQVQSPIPPQETMRGPQPYSPTAHQAGDGFANHQNESYQSFEYPRNTGRHQSTPKAKNPVQSEAQLEYVIDHHTTIQTATTLVPSFDGKQTGYRSFLREMKSMVLDNPKLSAAVKRNILKKKLEAAGSHCLSELNDPEDAIQETLRLLRREFGSLPEACLLRQQLRKIQFDSSNDTVFAKALNEARIVITQLQEMESFLDEQVTYDLIGKLPTYMQRKCMPIARKGEQDALNQVLDTAEDMHMNNRACAMVSYHSRNSEYPSRSFKFNKTPSVPVMIMDQQSEDSEYEEESPETIMAINHKTMKPKPAENIGLSQASAKPNSGNKKIKFLPDGTPDCPNKETGKRMTYEEALATKLSPGAASFVWNVGSGFHLRNLKFSLTRKYESQDLNCQLCGVGHKLIQCPKSSSNESNETIIKTIIATLSTSRIDLNCLNQKTEDVSLPFAIIETRDGHFIRALIDSGAAISLISDATAERIGLQTKQSTKITIEAFNNVSTHDCNIYQISINGKDHIYSTFVAGSPKLPKTKYKHSSLSEDDKFEMLKHGISEHQLKKGEEMNNREIEMILGNDILPHIMRRSKRILLPSGRYVESSSIANIVYPRARHCPIMSKGKDSQSPIIPVNMLTAKELTKGYKDNLTELISQLWNLENCGIESPTLLEQEHLDSESLLKLFEESLIVKEGGEIEVALPWNGKQNRLKDNKSVAFRRLESLIRQLRKNPTLLKEYNKIIDQQESAGIIEKVTPEMEKTGPHYYAPQSAVFKENSANTKVRIVSDTSSHVKNELSANDCVHEGPNMLNKHIGLHLRHRLEQYAITADIAKAFHQVRLQTQDRNVTKFLWVKNIELPPTGGNLITYRFTRIPFGMKCSPFLLAATIRHYLLLAANIISNEIGQNLYVDNIMVTTNDENQVLPKIRAIQDEFKKMNMHVREFGTNHETALLELPIEDRAESHLVKFLGYIWNTTDDTVSIHIHIPKETDPTKRELTSMAAKSYDPMGFTAPLHVRIKLLIQKCWKSNIDWDDKLSTDYALSKEWEKIKTLYCLEKITVPRKLRKSFNRTIIPEMITFCDASKHTFATAVYLLYRYTDGTIDCNIIGAKSKLKPPSEAEHSIPKSELSATDVGIRFSKSLIDEMPEGHKPKRIHIFTDSMIALFWILNKETKRAWVNNRVNTIHKTTESLREQNIEVVFHHVDTSQNPADLATRGLDTESLQKSTLWFNGPEFLKDPPETWKAKLEGEIECSESEKELANQELSEYKKPKKEKTSTVQNLQVIPIHLCKTLREQQAPKQPEAYKSFIPFECTNKLGKLESIAAYILHLIGGTMKSRDLTTPLMREVQKIEKIPDIITRSIERRQLARKWIILEHYKEAESQNQSFSESLKPFQTSDGLWRTKRYSQSPVLPKEANNPILIHEKHALAKLIMTETHEKNVHLPAQYLVAAVRSQYWIRKDGRLAQSVISRCVPCRKVKAFPYEYPYTSELPALRTTPSTPFGRVGIDYLGPIDYKNAENDNKRPAYVLIYTCLTTRATHLELVPDNTTRSYITALASIFSQRGVPTHVYSDNARTFVLGHSMVNEDIHNYDPAMDFICLLARHSIKFKYITPLSPWQGGVYERIVGIAKKQLRKEIGRYTLPYFDLYCTLKRVEGMINSRPLVKNPNTANDVPVIRPIDFLLPSVLLEIPNETDRDEEGDEYRINSNPSTEQVTRDHLNKLNKVLLRLWNVWINHYILTLRDSHIKSRRTSSKSRRYCPEVPPAPVRTVKVLFENSIKERSVNQLIPLELDMNDDQQSPQKTTKEEQEYRNPSIPQLLQPNHPTGRESKLLQPNLPSPGSGNRPTAANTTPKPSRQPLPRRAKEGYKPYRIEHSGFYHSSLLPPGFKLPRFGRGLATLSYYCSYRTSAVSLRGEDNYSNYDIIMNHTSSQQSRR</sequence>
<dbReference type="CDD" id="cd00303">
    <property type="entry name" value="retropepsin_like"/>
    <property type="match status" value="1"/>
</dbReference>
<feature type="compositionally biased region" description="Polar residues" evidence="1">
    <location>
        <begin position="2213"/>
        <end position="2222"/>
    </location>
</feature>
<feature type="region of interest" description="Disordered" evidence="1">
    <location>
        <begin position="2187"/>
        <end position="2261"/>
    </location>
</feature>
<feature type="region of interest" description="Disordered" evidence="1">
    <location>
        <begin position="417"/>
        <end position="446"/>
    </location>
</feature>
<dbReference type="InterPro" id="IPR043128">
    <property type="entry name" value="Rev_trsase/Diguanyl_cyclase"/>
</dbReference>
<dbReference type="InterPro" id="IPR001584">
    <property type="entry name" value="Integrase_cat-core"/>
</dbReference>
<dbReference type="Pfam" id="PF05380">
    <property type="entry name" value="Peptidase_A17"/>
    <property type="match status" value="1"/>
</dbReference>
<dbReference type="InterPro" id="IPR021109">
    <property type="entry name" value="Peptidase_aspartic_dom_sf"/>
</dbReference>
<feature type="domain" description="Reverse transcriptase" evidence="2">
    <location>
        <begin position="1157"/>
        <end position="1373"/>
    </location>
</feature>
<evidence type="ECO:0000313" key="5">
    <source>
        <dbReference type="WBParaSite" id="Csp11.Scaffold557.g3783.t1"/>
    </source>
</evidence>
<dbReference type="GO" id="GO:0042575">
    <property type="term" value="C:DNA polymerase complex"/>
    <property type="evidence" value="ECO:0007669"/>
    <property type="project" value="UniProtKB-ARBA"/>
</dbReference>
<dbReference type="PANTHER" id="PTHR47331:SF5">
    <property type="entry name" value="RIBONUCLEASE H"/>
    <property type="match status" value="1"/>
</dbReference>
<dbReference type="PANTHER" id="PTHR47331">
    <property type="entry name" value="PHD-TYPE DOMAIN-CONTAINING PROTEIN"/>
    <property type="match status" value="1"/>
</dbReference>
<dbReference type="Gene3D" id="3.30.420.10">
    <property type="entry name" value="Ribonuclease H-like superfamily/Ribonuclease H"/>
    <property type="match status" value="1"/>
</dbReference>
<dbReference type="Pfam" id="PF00078">
    <property type="entry name" value="RVT_1"/>
    <property type="match status" value="1"/>
</dbReference>
<dbReference type="GO" id="GO:0003676">
    <property type="term" value="F:nucleic acid binding"/>
    <property type="evidence" value="ECO:0007669"/>
    <property type="project" value="InterPro"/>
</dbReference>
<dbReference type="InterPro" id="IPR036397">
    <property type="entry name" value="RNaseH_sf"/>
</dbReference>
<feature type="compositionally biased region" description="Polar residues" evidence="1">
    <location>
        <begin position="2237"/>
        <end position="2253"/>
    </location>
</feature>
<evidence type="ECO:0000259" key="2">
    <source>
        <dbReference type="PROSITE" id="PS50878"/>
    </source>
</evidence>
<dbReference type="InterPro" id="IPR000477">
    <property type="entry name" value="RT_dom"/>
</dbReference>
<name>A0A1I7T9M4_9PELO</name>
<dbReference type="InterPro" id="IPR012337">
    <property type="entry name" value="RNaseH-like_sf"/>
</dbReference>
<evidence type="ECO:0000256" key="1">
    <source>
        <dbReference type="SAM" id="MobiDB-lite"/>
    </source>
</evidence>
<feature type="domain" description="Integrase catalytic" evidence="3">
    <location>
        <begin position="1896"/>
        <end position="2085"/>
    </location>
</feature>
<dbReference type="PROSITE" id="PS50994">
    <property type="entry name" value="INTEGRASE"/>
    <property type="match status" value="1"/>
</dbReference>